<evidence type="ECO:0000313" key="3">
    <source>
        <dbReference type="Proteomes" id="UP000235371"/>
    </source>
</evidence>
<protein>
    <submittedName>
        <fullName evidence="2">Uncharacterized protein</fullName>
    </submittedName>
</protein>
<keyword evidence="1" id="KW-0732">Signal</keyword>
<dbReference type="Proteomes" id="UP000235371">
    <property type="component" value="Unassembled WGS sequence"/>
</dbReference>
<dbReference type="InParanoid" id="A0A2J6TIE1"/>
<evidence type="ECO:0000256" key="1">
    <source>
        <dbReference type="SAM" id="SignalP"/>
    </source>
</evidence>
<accession>A0A2J6TIE1</accession>
<feature type="signal peptide" evidence="1">
    <location>
        <begin position="1"/>
        <end position="30"/>
    </location>
</feature>
<dbReference type="RefSeq" id="XP_024739696.1">
    <property type="nucleotide sequence ID" value="XM_024879824.1"/>
</dbReference>
<gene>
    <name evidence="2" type="ORF">K444DRAFT_610806</name>
</gene>
<sequence>MAPLFFKFFGASRLELVSVLAFIALATLRCYEEQEQKSDAEVSKSFNAKPSLFRASAGIPASGSHVQATFFPHMGS</sequence>
<dbReference type="GeneID" id="36587901"/>
<dbReference type="EMBL" id="KZ613783">
    <property type="protein sequence ID" value="PMD62792.1"/>
    <property type="molecule type" value="Genomic_DNA"/>
</dbReference>
<reference evidence="2 3" key="1">
    <citation type="submission" date="2016-04" db="EMBL/GenBank/DDBJ databases">
        <title>A degradative enzymes factory behind the ericoid mycorrhizal symbiosis.</title>
        <authorList>
            <consortium name="DOE Joint Genome Institute"/>
            <person name="Martino E."/>
            <person name="Morin E."/>
            <person name="Grelet G."/>
            <person name="Kuo A."/>
            <person name="Kohler A."/>
            <person name="Daghino S."/>
            <person name="Barry K."/>
            <person name="Choi C."/>
            <person name="Cichocki N."/>
            <person name="Clum A."/>
            <person name="Copeland A."/>
            <person name="Hainaut M."/>
            <person name="Haridas S."/>
            <person name="Labutti K."/>
            <person name="Lindquist E."/>
            <person name="Lipzen A."/>
            <person name="Khouja H.-R."/>
            <person name="Murat C."/>
            <person name="Ohm R."/>
            <person name="Olson A."/>
            <person name="Spatafora J."/>
            <person name="Veneault-Fourrey C."/>
            <person name="Henrissat B."/>
            <person name="Grigoriev I."/>
            <person name="Martin F."/>
            <person name="Perotto S."/>
        </authorList>
    </citation>
    <scope>NUCLEOTIDE SEQUENCE [LARGE SCALE GENOMIC DNA]</scope>
    <source>
        <strain evidence="2 3">E</strain>
    </source>
</reference>
<proteinExistence type="predicted"/>
<feature type="chain" id="PRO_5014473739" evidence="1">
    <location>
        <begin position="31"/>
        <end position="76"/>
    </location>
</feature>
<evidence type="ECO:0000313" key="2">
    <source>
        <dbReference type="EMBL" id="PMD62792.1"/>
    </source>
</evidence>
<name>A0A2J6TIE1_9HELO</name>
<keyword evidence="3" id="KW-1185">Reference proteome</keyword>
<dbReference type="AlphaFoldDB" id="A0A2J6TIE1"/>
<organism evidence="2 3">
    <name type="scientific">Hyaloscypha bicolor E</name>
    <dbReference type="NCBI Taxonomy" id="1095630"/>
    <lineage>
        <taxon>Eukaryota</taxon>
        <taxon>Fungi</taxon>
        <taxon>Dikarya</taxon>
        <taxon>Ascomycota</taxon>
        <taxon>Pezizomycotina</taxon>
        <taxon>Leotiomycetes</taxon>
        <taxon>Helotiales</taxon>
        <taxon>Hyaloscyphaceae</taxon>
        <taxon>Hyaloscypha</taxon>
        <taxon>Hyaloscypha bicolor</taxon>
    </lineage>
</organism>